<sequence>MKRSLSHKSGLIEGLNKEQIALKKELETTSRLSEERAKRVVDLKREPATEKEVSKDADNRRATEALEQVTKERDAALASSVSALVQFASQKIREFLANPNYAFKVSSECVAYFHALALDHKDRFSYLVILFDEEKASKPDWYRDLSLVEEGDSTDEEEAEMDHDHRLWSQTQGAFIYTNMWYLCGYVQYSNLFSKTILLKFDPLKFSDITNLSISVPFALR</sequence>
<proteinExistence type="predicted"/>
<dbReference type="AlphaFoldDB" id="A0AAV3NNA5"/>
<name>A0AAV3NNA5_LITER</name>
<keyword evidence="2" id="KW-1185">Reference proteome</keyword>
<accession>A0AAV3NNA5</accession>
<reference evidence="1 2" key="1">
    <citation type="submission" date="2024-01" db="EMBL/GenBank/DDBJ databases">
        <title>The complete chloroplast genome sequence of Lithospermum erythrorhizon: insights into the phylogenetic relationship among Boraginaceae species and the maternal lineages of purple gromwells.</title>
        <authorList>
            <person name="Okada T."/>
            <person name="Watanabe K."/>
        </authorList>
    </citation>
    <scope>NUCLEOTIDE SEQUENCE [LARGE SCALE GENOMIC DNA]</scope>
</reference>
<comment type="caution">
    <text evidence="1">The sequence shown here is derived from an EMBL/GenBank/DDBJ whole genome shotgun (WGS) entry which is preliminary data.</text>
</comment>
<gene>
    <name evidence="1" type="ORF">LIER_01980</name>
</gene>
<evidence type="ECO:0000313" key="1">
    <source>
        <dbReference type="EMBL" id="GAA0140674.1"/>
    </source>
</evidence>
<dbReference type="EMBL" id="BAABME010000204">
    <property type="protein sequence ID" value="GAA0140674.1"/>
    <property type="molecule type" value="Genomic_DNA"/>
</dbReference>
<dbReference type="Proteomes" id="UP001454036">
    <property type="component" value="Unassembled WGS sequence"/>
</dbReference>
<evidence type="ECO:0000313" key="2">
    <source>
        <dbReference type="Proteomes" id="UP001454036"/>
    </source>
</evidence>
<protein>
    <submittedName>
        <fullName evidence="1">Uncharacterized protein</fullName>
    </submittedName>
</protein>
<organism evidence="1 2">
    <name type="scientific">Lithospermum erythrorhizon</name>
    <name type="common">Purple gromwell</name>
    <name type="synonym">Lithospermum officinale var. erythrorhizon</name>
    <dbReference type="NCBI Taxonomy" id="34254"/>
    <lineage>
        <taxon>Eukaryota</taxon>
        <taxon>Viridiplantae</taxon>
        <taxon>Streptophyta</taxon>
        <taxon>Embryophyta</taxon>
        <taxon>Tracheophyta</taxon>
        <taxon>Spermatophyta</taxon>
        <taxon>Magnoliopsida</taxon>
        <taxon>eudicotyledons</taxon>
        <taxon>Gunneridae</taxon>
        <taxon>Pentapetalae</taxon>
        <taxon>asterids</taxon>
        <taxon>lamiids</taxon>
        <taxon>Boraginales</taxon>
        <taxon>Boraginaceae</taxon>
        <taxon>Boraginoideae</taxon>
        <taxon>Lithospermeae</taxon>
        <taxon>Lithospermum</taxon>
    </lineage>
</organism>